<protein>
    <submittedName>
        <fullName evidence="1">Uncharacterized protein</fullName>
    </submittedName>
</protein>
<reference evidence="2" key="1">
    <citation type="submission" date="2016-04" db="EMBL/GenBank/DDBJ databases">
        <authorList>
            <person name="Chen L."/>
            <person name="Zhuang W."/>
            <person name="Wang G."/>
        </authorList>
    </citation>
    <scope>NUCLEOTIDE SEQUENCE [LARGE SCALE GENOMIC DNA]</scope>
    <source>
        <strain evidence="2">208</strain>
    </source>
</reference>
<keyword evidence="2" id="KW-1185">Reference proteome</keyword>
<evidence type="ECO:0000313" key="1">
    <source>
        <dbReference type="EMBL" id="OQP57608.1"/>
    </source>
</evidence>
<evidence type="ECO:0000313" key="2">
    <source>
        <dbReference type="Proteomes" id="UP000192276"/>
    </source>
</evidence>
<gene>
    <name evidence="1" type="ORF">A4R26_24100</name>
</gene>
<name>A0A1V9FGW7_9BACT</name>
<organism evidence="1 2">
    <name type="scientific">Niastella populi</name>
    <dbReference type="NCBI Taxonomy" id="550983"/>
    <lineage>
        <taxon>Bacteria</taxon>
        <taxon>Pseudomonadati</taxon>
        <taxon>Bacteroidota</taxon>
        <taxon>Chitinophagia</taxon>
        <taxon>Chitinophagales</taxon>
        <taxon>Chitinophagaceae</taxon>
        <taxon>Niastella</taxon>
    </lineage>
</organism>
<dbReference type="EMBL" id="LWBP01000191">
    <property type="protein sequence ID" value="OQP57608.1"/>
    <property type="molecule type" value="Genomic_DNA"/>
</dbReference>
<comment type="caution">
    <text evidence="1">The sequence shown here is derived from an EMBL/GenBank/DDBJ whole genome shotgun (WGS) entry which is preliminary data.</text>
</comment>
<proteinExistence type="predicted"/>
<dbReference type="Proteomes" id="UP000192276">
    <property type="component" value="Unassembled WGS sequence"/>
</dbReference>
<sequence>MFAYNSFYSTTDMYDTVYDYAYSLIGKHGIVGVRKQKRSVGIICRVNKKELKIDLVPCKATKGLRNQGYLCVNKETWWSQDSTYTKTNFHLLNKQRLTHTQKNLVVLLKEWKRINKVPLPSYLLENLVLDAYRYNQGMIPRSLTDKLIMVFNFIAKNLNTACIRSIENTNNILTEIPDGDKADIIYACKSVVNKFNYQPNSIIKNFTTNNA</sequence>
<accession>A0A1V9FGW7</accession>
<dbReference type="AlphaFoldDB" id="A0A1V9FGW7"/>